<dbReference type="EMBL" id="UYSL01020449">
    <property type="protein sequence ID" value="VDL74659.1"/>
    <property type="molecule type" value="Genomic_DNA"/>
</dbReference>
<reference evidence="4" key="1">
    <citation type="submission" date="2017-02" db="UniProtKB">
        <authorList>
            <consortium name="WormBaseParasite"/>
        </authorList>
    </citation>
    <scope>IDENTIFICATION</scope>
</reference>
<dbReference type="STRING" id="27835.A0A0N4Y534"/>
<dbReference type="Pfam" id="PF00583">
    <property type="entry name" value="Acetyltransf_1"/>
    <property type="match status" value="1"/>
</dbReference>
<sequence length="245" mass="27479">MNKVDLWQDHSDQKKLDGRWGTSMPTSDLVYSVATRQHAAEIEKFLREEFRINEPITSSIGATDADVADLFHGIAESGYGSEKYSMVVYKNTRRKYRFLPQHYVLHCKEVLLLVRLEIANGPYRQHKSNQIAVLLDVIESKQVVLLGNGSKVFKCDVLCVSRAARGQGIAKRLTEMAIDTARREGCDWMASDATAVASQNLLAKYGFKTLLEIPYSNYLDNGEVVFKNLPDGGKSAKFIALSLKD</sequence>
<name>A0A0N4Y534_NIPBR</name>
<dbReference type="PANTHER" id="PTHR20905">
    <property type="entry name" value="N-ACETYLTRANSFERASE-RELATED"/>
    <property type="match status" value="1"/>
</dbReference>
<dbReference type="InterPro" id="IPR016181">
    <property type="entry name" value="Acyl_CoA_acyltransferase"/>
</dbReference>
<dbReference type="InterPro" id="IPR000182">
    <property type="entry name" value="GNAT_dom"/>
</dbReference>
<organism evidence="4">
    <name type="scientific">Nippostrongylus brasiliensis</name>
    <name type="common">Rat hookworm</name>
    <dbReference type="NCBI Taxonomy" id="27835"/>
    <lineage>
        <taxon>Eukaryota</taxon>
        <taxon>Metazoa</taxon>
        <taxon>Ecdysozoa</taxon>
        <taxon>Nematoda</taxon>
        <taxon>Chromadorea</taxon>
        <taxon>Rhabditida</taxon>
        <taxon>Rhabditina</taxon>
        <taxon>Rhabditomorpha</taxon>
        <taxon>Strongyloidea</taxon>
        <taxon>Heligmosomidae</taxon>
        <taxon>Nippostrongylus</taxon>
    </lineage>
</organism>
<dbReference type="PANTHER" id="PTHR20905:SF1">
    <property type="entry name" value="AT07410P-RELATED"/>
    <property type="match status" value="1"/>
</dbReference>
<dbReference type="Gene3D" id="3.40.630.30">
    <property type="match status" value="1"/>
</dbReference>
<dbReference type="Proteomes" id="UP000271162">
    <property type="component" value="Unassembled WGS sequence"/>
</dbReference>
<proteinExistence type="predicted"/>
<protein>
    <submittedName>
        <fullName evidence="4">N-acetyltransferase domain-containing protein</fullName>
    </submittedName>
</protein>
<evidence type="ECO:0000259" key="1">
    <source>
        <dbReference type="PROSITE" id="PS51186"/>
    </source>
</evidence>
<dbReference type="WBParaSite" id="NBR_0001106901-mRNA-1">
    <property type="protein sequence ID" value="NBR_0001106901-mRNA-1"/>
    <property type="gene ID" value="NBR_0001106901"/>
</dbReference>
<feature type="domain" description="N-acetyltransferase" evidence="1">
    <location>
        <begin position="94"/>
        <end position="230"/>
    </location>
</feature>
<keyword evidence="3" id="KW-1185">Reference proteome</keyword>
<dbReference type="SUPFAM" id="SSF55729">
    <property type="entry name" value="Acyl-CoA N-acyltransferases (Nat)"/>
    <property type="match status" value="1"/>
</dbReference>
<evidence type="ECO:0000313" key="4">
    <source>
        <dbReference type="WBParaSite" id="NBR_0001106901-mRNA-1"/>
    </source>
</evidence>
<gene>
    <name evidence="2" type="ORF">NBR_LOCUS11070</name>
</gene>
<dbReference type="OMA" id="WMASDAT"/>
<dbReference type="CDD" id="cd04301">
    <property type="entry name" value="NAT_SF"/>
    <property type="match status" value="1"/>
</dbReference>
<evidence type="ECO:0000313" key="3">
    <source>
        <dbReference type="Proteomes" id="UP000271162"/>
    </source>
</evidence>
<dbReference type="GO" id="GO:0008080">
    <property type="term" value="F:N-acetyltransferase activity"/>
    <property type="evidence" value="ECO:0007669"/>
    <property type="project" value="TreeGrafter"/>
</dbReference>
<accession>A0A0N4Y534</accession>
<dbReference type="PROSITE" id="PS51186">
    <property type="entry name" value="GNAT"/>
    <property type="match status" value="1"/>
</dbReference>
<dbReference type="AlphaFoldDB" id="A0A0N4Y534"/>
<evidence type="ECO:0000313" key="2">
    <source>
        <dbReference type="EMBL" id="VDL74659.1"/>
    </source>
</evidence>
<reference evidence="2 3" key="2">
    <citation type="submission" date="2018-11" db="EMBL/GenBank/DDBJ databases">
        <authorList>
            <consortium name="Pathogen Informatics"/>
        </authorList>
    </citation>
    <scope>NUCLEOTIDE SEQUENCE [LARGE SCALE GENOMIC DNA]</scope>
</reference>